<comment type="similarity">
    <text evidence="2 9">Belongs to the peptidase S8 family.</text>
</comment>
<dbReference type="InterPro" id="IPR034197">
    <property type="entry name" value="Peptidases_S8_3"/>
</dbReference>
<dbReference type="GO" id="GO:0006508">
    <property type="term" value="P:proteolysis"/>
    <property type="evidence" value="ECO:0007669"/>
    <property type="project" value="UniProtKB-KW"/>
</dbReference>
<dbReference type="PROSITE" id="PS00136">
    <property type="entry name" value="SUBTILASE_ASP"/>
    <property type="match status" value="1"/>
</dbReference>
<keyword evidence="3 9" id="KW-0645">Protease</keyword>
<dbReference type="GO" id="GO:0005576">
    <property type="term" value="C:extracellular region"/>
    <property type="evidence" value="ECO:0007669"/>
    <property type="project" value="UniProtKB-SubCell"/>
</dbReference>
<dbReference type="Pfam" id="PF17766">
    <property type="entry name" value="fn3_6"/>
    <property type="match status" value="1"/>
</dbReference>
<feature type="domain" description="Inhibitor I9" evidence="12">
    <location>
        <begin position="40"/>
        <end position="114"/>
    </location>
</feature>
<dbReference type="InterPro" id="IPR000209">
    <property type="entry name" value="Peptidase_S8/S53_dom"/>
</dbReference>
<dbReference type="Pfam" id="PF00082">
    <property type="entry name" value="Peptidase_S8"/>
    <property type="match status" value="1"/>
</dbReference>
<evidence type="ECO:0000256" key="1">
    <source>
        <dbReference type="ARBA" id="ARBA00004613"/>
    </source>
</evidence>
<keyword evidence="6 9" id="KW-0720">Serine protease</keyword>
<keyword evidence="5 9" id="KW-0378">Hydrolase</keyword>
<dbReference type="SMR" id="A0A8T3BL42"/>
<name>A0A8T3BL42_DENNO</name>
<reference evidence="14" key="1">
    <citation type="journal article" date="2022" name="Front. Genet.">
        <title>Chromosome-Scale Assembly of the Dendrobium nobile Genome Provides Insights Into the Molecular Mechanism of the Biosynthesis of the Medicinal Active Ingredient of Dendrobium.</title>
        <authorList>
            <person name="Xu Q."/>
            <person name="Niu S.-C."/>
            <person name="Li K.-L."/>
            <person name="Zheng P.-J."/>
            <person name="Zhang X.-J."/>
            <person name="Jia Y."/>
            <person name="Liu Y."/>
            <person name="Niu Y.-X."/>
            <person name="Yu L.-H."/>
            <person name="Chen D.-F."/>
            <person name="Zhang G.-Q."/>
        </authorList>
    </citation>
    <scope>NUCLEOTIDE SEQUENCE</scope>
    <source>
        <tissue evidence="14">Leaf</tissue>
    </source>
</reference>
<dbReference type="OrthoDB" id="545077at2759"/>
<dbReference type="InterPro" id="IPR023827">
    <property type="entry name" value="Peptidase_S8_Asp-AS"/>
</dbReference>
<dbReference type="Pfam" id="PF05922">
    <property type="entry name" value="Inhibitor_I9"/>
    <property type="match status" value="1"/>
</dbReference>
<feature type="signal peptide" evidence="10">
    <location>
        <begin position="1"/>
        <end position="21"/>
    </location>
</feature>
<organism evidence="14 15">
    <name type="scientific">Dendrobium nobile</name>
    <name type="common">Orchid</name>
    <dbReference type="NCBI Taxonomy" id="94219"/>
    <lineage>
        <taxon>Eukaryota</taxon>
        <taxon>Viridiplantae</taxon>
        <taxon>Streptophyta</taxon>
        <taxon>Embryophyta</taxon>
        <taxon>Tracheophyta</taxon>
        <taxon>Spermatophyta</taxon>
        <taxon>Magnoliopsida</taxon>
        <taxon>Liliopsida</taxon>
        <taxon>Asparagales</taxon>
        <taxon>Orchidaceae</taxon>
        <taxon>Epidendroideae</taxon>
        <taxon>Malaxideae</taxon>
        <taxon>Dendrobiinae</taxon>
        <taxon>Dendrobium</taxon>
    </lineage>
</organism>
<evidence type="ECO:0000256" key="2">
    <source>
        <dbReference type="ARBA" id="ARBA00011073"/>
    </source>
</evidence>
<comment type="subcellular location">
    <subcellularLocation>
        <location evidence="1">Secreted</location>
    </subcellularLocation>
</comment>
<dbReference type="InterPro" id="IPR010259">
    <property type="entry name" value="S8pro/Inhibitor_I9"/>
</dbReference>
<evidence type="ECO:0000256" key="3">
    <source>
        <dbReference type="ARBA" id="ARBA00022670"/>
    </source>
</evidence>
<evidence type="ECO:0000259" key="13">
    <source>
        <dbReference type="Pfam" id="PF17766"/>
    </source>
</evidence>
<protein>
    <submittedName>
        <fullName evidence="14">Uncharacterized protein</fullName>
    </submittedName>
</protein>
<accession>A0A8T3BL42</accession>
<dbReference type="InterPro" id="IPR041469">
    <property type="entry name" value="Subtilisin-like_FN3"/>
</dbReference>
<dbReference type="PRINTS" id="PR00723">
    <property type="entry name" value="SUBTILISIN"/>
</dbReference>
<evidence type="ECO:0000256" key="5">
    <source>
        <dbReference type="ARBA" id="ARBA00022801"/>
    </source>
</evidence>
<evidence type="ECO:0000313" key="15">
    <source>
        <dbReference type="Proteomes" id="UP000829196"/>
    </source>
</evidence>
<dbReference type="InterPro" id="IPR015500">
    <property type="entry name" value="Peptidase_S8_subtilisin-rel"/>
</dbReference>
<evidence type="ECO:0000256" key="8">
    <source>
        <dbReference type="PIRSR" id="PIRSR615500-1"/>
    </source>
</evidence>
<dbReference type="AlphaFoldDB" id="A0A8T3BL42"/>
<keyword evidence="4 10" id="KW-0732">Signal</keyword>
<dbReference type="Gene3D" id="3.40.50.200">
    <property type="entry name" value="Peptidase S8/S53 domain"/>
    <property type="match status" value="1"/>
</dbReference>
<sequence>MNKPIFLIFFLHLTTSLLCSAAHLPIIASHGAPRDRHQAYIIHVLKPNDTDYLSDDHRLRHHLSFLPTTFLDSGEPRLIYSYSHAISGFAARLTPDELQSIQTKPGFLFAIPDQAKVKPHTTYTPSFIGLNSNSGAWPDSSFGEGIIIGLIDTGVDPSHVSFADDGTMPPPPPKWRGRCDFRAGVCNNKLIGAVAFQEGTHPSPLDDLGHGTHTASTAAGTPVRNASVLGQAAGVAAGVAPRAHLAVYKVLFDGSGTFSDIIAGIDRAIADGVDVLSMSLGTDPSELYDNSLITSSFAAMQHNVFPSTSAGNSGPFQSYITNDAPWMLTVAAGTTDRKIKVTLLLGNNKTFDGETAYQPNIATIPFTSIVYPSDCSPSTLAKTGVTGKIVVCYYSDVIETGSNVKDAGGAAMVLQGPAARGLSTFSDANVLPAVSLNYPDSDAVIDYITASTSTAVASLEFRGTQFGAPNSPSAASFSSRGPSDYNGGILKPDVMAPGVNVLAAWPKSVGPDQKSNPPNKNFNFLSGTSMAAPHLSGVAAIIKKLHPDWSTAAVKSAIMTTAYATYPDGSAIADQYPDNPALPAAFFAIGAGQVDASKAAEPGLVYDAGVDDYVGYMCGLGYSDAQVSAVVQSSVKCAAVKSIPAEQLNYPSISLTYEAGRNKSVRRTVTNVGAAKSIYKVKYVAPAGLKLTITPPVLEFSKVGEKKSFAVGFRTGDGASPKSGEVAQGELSWVKDKVTVRSPIVITFA</sequence>
<proteinExistence type="inferred from homology"/>
<comment type="caution">
    <text evidence="14">The sequence shown here is derived from an EMBL/GenBank/DDBJ whole genome shotgun (WGS) entry which is preliminary data.</text>
</comment>
<dbReference type="Gene3D" id="3.50.30.30">
    <property type="match status" value="1"/>
</dbReference>
<evidence type="ECO:0000259" key="11">
    <source>
        <dbReference type="Pfam" id="PF00082"/>
    </source>
</evidence>
<feature type="active site" description="Charge relay system" evidence="8 9">
    <location>
        <position position="529"/>
    </location>
</feature>
<dbReference type="EMBL" id="JAGYWB010000008">
    <property type="protein sequence ID" value="KAI0513805.1"/>
    <property type="molecule type" value="Genomic_DNA"/>
</dbReference>
<feature type="domain" description="Subtilisin-like protease fibronectin type-III" evidence="13">
    <location>
        <begin position="647"/>
        <end position="746"/>
    </location>
</feature>
<evidence type="ECO:0000256" key="4">
    <source>
        <dbReference type="ARBA" id="ARBA00022729"/>
    </source>
</evidence>
<feature type="chain" id="PRO_5035925610" evidence="10">
    <location>
        <begin position="22"/>
        <end position="749"/>
    </location>
</feature>
<dbReference type="InterPro" id="IPR037045">
    <property type="entry name" value="S8pro/Inhibitor_I9_sf"/>
</dbReference>
<evidence type="ECO:0000256" key="10">
    <source>
        <dbReference type="SAM" id="SignalP"/>
    </source>
</evidence>
<dbReference type="SUPFAM" id="SSF52743">
    <property type="entry name" value="Subtilisin-like"/>
    <property type="match status" value="1"/>
</dbReference>
<keyword evidence="15" id="KW-1185">Reference proteome</keyword>
<dbReference type="Gene3D" id="3.30.70.80">
    <property type="entry name" value="Peptidase S8 propeptide/proteinase inhibitor I9"/>
    <property type="match status" value="1"/>
</dbReference>
<feature type="active site" description="Charge relay system" evidence="8 9">
    <location>
        <position position="152"/>
    </location>
</feature>
<dbReference type="CDD" id="cd04852">
    <property type="entry name" value="Peptidases_S8_3"/>
    <property type="match status" value="1"/>
</dbReference>
<dbReference type="GO" id="GO:0004252">
    <property type="term" value="F:serine-type endopeptidase activity"/>
    <property type="evidence" value="ECO:0007669"/>
    <property type="project" value="UniProtKB-UniRule"/>
</dbReference>
<feature type="active site" description="Charge relay system" evidence="8 9">
    <location>
        <position position="210"/>
    </location>
</feature>
<evidence type="ECO:0000256" key="6">
    <source>
        <dbReference type="ARBA" id="ARBA00022825"/>
    </source>
</evidence>
<dbReference type="CDD" id="cd02120">
    <property type="entry name" value="PA_subtilisin_like"/>
    <property type="match status" value="1"/>
</dbReference>
<dbReference type="InterPro" id="IPR036852">
    <property type="entry name" value="Peptidase_S8/S53_dom_sf"/>
</dbReference>
<evidence type="ECO:0000259" key="12">
    <source>
        <dbReference type="Pfam" id="PF05922"/>
    </source>
</evidence>
<gene>
    <name evidence="14" type="ORF">KFK09_009835</name>
</gene>
<dbReference type="InterPro" id="IPR045051">
    <property type="entry name" value="SBT"/>
</dbReference>
<evidence type="ECO:0000313" key="14">
    <source>
        <dbReference type="EMBL" id="KAI0513805.1"/>
    </source>
</evidence>
<evidence type="ECO:0000256" key="9">
    <source>
        <dbReference type="PROSITE-ProRule" id="PRU01240"/>
    </source>
</evidence>
<dbReference type="PANTHER" id="PTHR10795">
    <property type="entry name" value="PROPROTEIN CONVERTASE SUBTILISIN/KEXIN"/>
    <property type="match status" value="1"/>
</dbReference>
<dbReference type="Proteomes" id="UP000829196">
    <property type="component" value="Unassembled WGS sequence"/>
</dbReference>
<feature type="domain" description="Peptidase S8/S53" evidence="11">
    <location>
        <begin position="143"/>
        <end position="570"/>
    </location>
</feature>
<evidence type="ECO:0000256" key="7">
    <source>
        <dbReference type="ARBA" id="ARBA00023180"/>
    </source>
</evidence>
<dbReference type="PROSITE" id="PS51892">
    <property type="entry name" value="SUBTILASE"/>
    <property type="match status" value="1"/>
</dbReference>
<dbReference type="Gene3D" id="2.60.40.2310">
    <property type="match status" value="1"/>
</dbReference>
<keyword evidence="7" id="KW-0325">Glycoprotein</keyword>